<organism evidence="9 10">
    <name type="scientific">Sulfobacillus thermotolerans</name>
    <dbReference type="NCBI Taxonomy" id="338644"/>
    <lineage>
        <taxon>Bacteria</taxon>
        <taxon>Bacillati</taxon>
        <taxon>Bacillota</taxon>
        <taxon>Clostridia</taxon>
        <taxon>Eubacteriales</taxon>
        <taxon>Clostridiales Family XVII. Incertae Sedis</taxon>
        <taxon>Sulfobacillus</taxon>
    </lineage>
</organism>
<evidence type="ECO:0000259" key="8">
    <source>
        <dbReference type="PROSITE" id="PS50850"/>
    </source>
</evidence>
<comment type="subcellular location">
    <subcellularLocation>
        <location evidence="1">Cell membrane</location>
        <topology evidence="1">Multi-pass membrane protein</topology>
    </subcellularLocation>
</comment>
<feature type="transmembrane region" description="Helical" evidence="7">
    <location>
        <begin position="12"/>
        <end position="37"/>
    </location>
</feature>
<keyword evidence="3" id="KW-1003">Cell membrane</keyword>
<proteinExistence type="predicted"/>
<feature type="transmembrane region" description="Helical" evidence="7">
    <location>
        <begin position="76"/>
        <end position="95"/>
    </location>
</feature>
<dbReference type="Gene3D" id="1.20.1250.20">
    <property type="entry name" value="MFS general substrate transporter like domains"/>
    <property type="match status" value="1"/>
</dbReference>
<evidence type="ECO:0000256" key="4">
    <source>
        <dbReference type="ARBA" id="ARBA00022692"/>
    </source>
</evidence>
<feature type="domain" description="Major facilitator superfamily (MFS) profile" evidence="8">
    <location>
        <begin position="198"/>
        <end position="392"/>
    </location>
</feature>
<evidence type="ECO:0000313" key="9">
    <source>
        <dbReference type="EMBL" id="AUW93904.1"/>
    </source>
</evidence>
<evidence type="ECO:0000256" key="5">
    <source>
        <dbReference type="ARBA" id="ARBA00022989"/>
    </source>
</evidence>
<protein>
    <submittedName>
        <fullName evidence="9">MFS transporter</fullName>
    </submittedName>
</protein>
<evidence type="ECO:0000256" key="6">
    <source>
        <dbReference type="ARBA" id="ARBA00023136"/>
    </source>
</evidence>
<evidence type="ECO:0000256" key="3">
    <source>
        <dbReference type="ARBA" id="ARBA00022475"/>
    </source>
</evidence>
<feature type="transmembrane region" description="Helical" evidence="7">
    <location>
        <begin position="361"/>
        <end position="383"/>
    </location>
</feature>
<reference evidence="9 10" key="1">
    <citation type="journal article" date="2019" name="Sci. Rep.">
        <title>Sulfobacillus thermotolerans: new insights into resistance and metabolic capacities of acidophilic chemolithotrophs.</title>
        <authorList>
            <person name="Panyushkina A.E."/>
            <person name="Babenko V.V."/>
            <person name="Nikitina A.S."/>
            <person name="Selezneva O.V."/>
            <person name="Tsaplina I.A."/>
            <person name="Letarova M.A."/>
            <person name="Kostryukova E.S."/>
            <person name="Letarov A.V."/>
        </authorList>
    </citation>
    <scope>NUCLEOTIDE SEQUENCE [LARGE SCALE GENOMIC DNA]</scope>
    <source>
        <strain evidence="9 10">Kr1</strain>
    </source>
</reference>
<feature type="transmembrane region" description="Helical" evidence="7">
    <location>
        <begin position="269"/>
        <end position="292"/>
    </location>
</feature>
<feature type="transmembrane region" description="Helical" evidence="7">
    <location>
        <begin position="231"/>
        <end position="257"/>
    </location>
</feature>
<evidence type="ECO:0000256" key="2">
    <source>
        <dbReference type="ARBA" id="ARBA00022448"/>
    </source>
</evidence>
<dbReference type="PANTHER" id="PTHR43124:SF3">
    <property type="entry name" value="CHLORAMPHENICOL EFFLUX PUMP RV0191"/>
    <property type="match status" value="1"/>
</dbReference>
<dbReference type="PANTHER" id="PTHR43124">
    <property type="entry name" value="PURINE EFFLUX PUMP PBUE"/>
    <property type="match status" value="1"/>
</dbReference>
<feature type="transmembrane region" description="Helical" evidence="7">
    <location>
        <begin position="198"/>
        <end position="219"/>
    </location>
</feature>
<dbReference type="InterPro" id="IPR036259">
    <property type="entry name" value="MFS_trans_sf"/>
</dbReference>
<evidence type="ECO:0000256" key="1">
    <source>
        <dbReference type="ARBA" id="ARBA00004651"/>
    </source>
</evidence>
<dbReference type="CDD" id="cd06174">
    <property type="entry name" value="MFS"/>
    <property type="match status" value="1"/>
</dbReference>
<dbReference type="Pfam" id="PF07690">
    <property type="entry name" value="MFS_1"/>
    <property type="match status" value="1"/>
</dbReference>
<keyword evidence="6 7" id="KW-0472">Membrane</keyword>
<name>A0ABM6RR18_9FIRM</name>
<evidence type="ECO:0000256" key="7">
    <source>
        <dbReference type="SAM" id="Phobius"/>
    </source>
</evidence>
<accession>A0ABM6RR18</accession>
<keyword evidence="5 7" id="KW-1133">Transmembrane helix</keyword>
<keyword evidence="4 7" id="KW-0812">Transmembrane</keyword>
<dbReference type="InterPro" id="IPR050189">
    <property type="entry name" value="MFS_Efflux_Transporters"/>
</dbReference>
<keyword evidence="10" id="KW-1185">Reference proteome</keyword>
<feature type="transmembrane region" description="Helical" evidence="7">
    <location>
        <begin position="330"/>
        <end position="355"/>
    </location>
</feature>
<gene>
    <name evidence="9" type="ORF">BXT84_08055</name>
</gene>
<dbReference type="EMBL" id="CP019454">
    <property type="protein sequence ID" value="AUW93904.1"/>
    <property type="molecule type" value="Genomic_DNA"/>
</dbReference>
<sequence>MILLSSDNGRLLWPYAFFAFTLGWGWFVLAPLVPYLIGTFHVSLAMILLLISLYGYAMIVGALPAGYWVAKSGPQAPLYGSIVLTIVGLALRAGASSFTLALMGQVVAALAYPLLIAPIGSVLRLGGVRQLKMGTGLVIGMLFLGMAAGSFIGPDMSPVVDLWMAVVLNVVTGLWLLSQLRATRKSPGVSVGKTRLIVSWWWVIGFVVASISVMFGSVSTSALLHLHVPDAAALGGMLSGLTFLGSAIGAILFGWLGENPASVRRLPRLLGVLTLVFLFLSGLLLTGGLSASTAGLDASFFLFGLFSNGWYTLALEAAAEKARTRHNAGIATAGFSMASNIGVALIPVIVGPLVITHAAVWMAVILVMGVGAAIVPFAVKAYAASNNQQRTA</sequence>
<dbReference type="SUPFAM" id="SSF103473">
    <property type="entry name" value="MFS general substrate transporter"/>
    <property type="match status" value="1"/>
</dbReference>
<dbReference type="Proteomes" id="UP000325292">
    <property type="component" value="Chromosome"/>
</dbReference>
<feature type="transmembrane region" description="Helical" evidence="7">
    <location>
        <begin position="43"/>
        <end position="69"/>
    </location>
</feature>
<dbReference type="InterPro" id="IPR020846">
    <property type="entry name" value="MFS_dom"/>
</dbReference>
<evidence type="ECO:0000313" key="10">
    <source>
        <dbReference type="Proteomes" id="UP000325292"/>
    </source>
</evidence>
<dbReference type="InterPro" id="IPR011701">
    <property type="entry name" value="MFS"/>
</dbReference>
<dbReference type="PROSITE" id="PS50850">
    <property type="entry name" value="MFS"/>
    <property type="match status" value="1"/>
</dbReference>
<feature type="transmembrane region" description="Helical" evidence="7">
    <location>
        <begin position="101"/>
        <end position="123"/>
    </location>
</feature>
<keyword evidence="2" id="KW-0813">Transport</keyword>
<feature type="transmembrane region" description="Helical" evidence="7">
    <location>
        <begin position="159"/>
        <end position="177"/>
    </location>
</feature>
<feature type="transmembrane region" description="Helical" evidence="7">
    <location>
        <begin position="298"/>
        <end position="318"/>
    </location>
</feature>
<feature type="transmembrane region" description="Helical" evidence="7">
    <location>
        <begin position="135"/>
        <end position="153"/>
    </location>
</feature>